<feature type="non-terminal residue" evidence="2">
    <location>
        <position position="65"/>
    </location>
</feature>
<feature type="region of interest" description="Disordered" evidence="1">
    <location>
        <begin position="1"/>
        <end position="65"/>
    </location>
</feature>
<evidence type="ECO:0000313" key="3">
    <source>
        <dbReference type="Proteomes" id="UP000777774"/>
    </source>
</evidence>
<reference evidence="2 3" key="1">
    <citation type="submission" date="2020-04" db="EMBL/GenBank/DDBJ databases">
        <title>MicrobeNet Type strains.</title>
        <authorList>
            <person name="Nicholson A.C."/>
        </authorList>
    </citation>
    <scope>NUCLEOTIDE SEQUENCE [LARGE SCALE GENOMIC DNA]</scope>
    <source>
        <strain evidence="2 3">ATCC BAA-787</strain>
    </source>
</reference>
<sequence length="65" mass="6807">MPAGPARPSSRAVASAAWTDDVPLPDEPPFDPSYDEPPIDAAYDEPPFDPAYDAAPPDRPSRGGG</sequence>
<feature type="compositionally biased region" description="Acidic residues" evidence="1">
    <location>
        <begin position="33"/>
        <end position="47"/>
    </location>
</feature>
<keyword evidence="3" id="KW-1185">Reference proteome</keyword>
<organism evidence="2 3">
    <name type="scientific">Cellulomonas septica</name>
    <dbReference type="NCBI Taxonomy" id="285080"/>
    <lineage>
        <taxon>Bacteria</taxon>
        <taxon>Bacillati</taxon>
        <taxon>Actinomycetota</taxon>
        <taxon>Actinomycetes</taxon>
        <taxon>Micrococcales</taxon>
        <taxon>Cellulomonadaceae</taxon>
        <taxon>Cellulomonas</taxon>
    </lineage>
</organism>
<gene>
    <name evidence="2" type="ORF">HGA02_15840</name>
</gene>
<proteinExistence type="predicted"/>
<evidence type="ECO:0000256" key="1">
    <source>
        <dbReference type="SAM" id="MobiDB-lite"/>
    </source>
</evidence>
<dbReference type="Proteomes" id="UP000777774">
    <property type="component" value="Unassembled WGS sequence"/>
</dbReference>
<name>A0ABX1K301_9CELL</name>
<dbReference type="RefSeq" id="WP_210728667.1">
    <property type="nucleotide sequence ID" value="NZ_JAAXOY010000510.1"/>
</dbReference>
<protein>
    <submittedName>
        <fullName evidence="2">Uncharacterized protein</fullName>
    </submittedName>
</protein>
<accession>A0ABX1K301</accession>
<comment type="caution">
    <text evidence="2">The sequence shown here is derived from an EMBL/GenBank/DDBJ whole genome shotgun (WGS) entry which is preliminary data.</text>
</comment>
<dbReference type="EMBL" id="JAAXOY010000510">
    <property type="protein sequence ID" value="NKY40945.1"/>
    <property type="molecule type" value="Genomic_DNA"/>
</dbReference>
<evidence type="ECO:0000313" key="2">
    <source>
        <dbReference type="EMBL" id="NKY40945.1"/>
    </source>
</evidence>
<feature type="compositionally biased region" description="Low complexity" evidence="1">
    <location>
        <begin position="1"/>
        <end position="17"/>
    </location>
</feature>